<dbReference type="EMBL" id="CP061800">
    <property type="protein sequence ID" value="QTA87779.1"/>
    <property type="molecule type" value="Genomic_DNA"/>
</dbReference>
<protein>
    <submittedName>
        <fullName evidence="1">Uncharacterized protein</fullName>
    </submittedName>
</protein>
<dbReference type="KEGG" id="dmm:dnm_038160"/>
<keyword evidence="2" id="KW-1185">Reference proteome</keyword>
<proteinExistence type="predicted"/>
<sequence>MHDFHQLRFPLIQFPKIVFNDFKNFKKFCTSNIIDICKIRT</sequence>
<name>A0A975GNH5_9BACT</name>
<accession>A0A975GNH5</accession>
<dbReference type="AlphaFoldDB" id="A0A975GNH5"/>
<organism evidence="1 2">
    <name type="scientific">Desulfonema magnum</name>
    <dbReference type="NCBI Taxonomy" id="45655"/>
    <lineage>
        <taxon>Bacteria</taxon>
        <taxon>Pseudomonadati</taxon>
        <taxon>Thermodesulfobacteriota</taxon>
        <taxon>Desulfobacteria</taxon>
        <taxon>Desulfobacterales</taxon>
        <taxon>Desulfococcaceae</taxon>
        <taxon>Desulfonema</taxon>
    </lineage>
</organism>
<gene>
    <name evidence="1" type="ORF">dnm_038160</name>
</gene>
<dbReference type="Proteomes" id="UP000663722">
    <property type="component" value="Chromosome"/>
</dbReference>
<evidence type="ECO:0000313" key="1">
    <source>
        <dbReference type="EMBL" id="QTA87779.1"/>
    </source>
</evidence>
<evidence type="ECO:0000313" key="2">
    <source>
        <dbReference type="Proteomes" id="UP000663722"/>
    </source>
</evidence>
<reference evidence="1" key="1">
    <citation type="journal article" date="2021" name="Microb. Physiol.">
        <title>Proteogenomic Insights into the Physiology of Marine, Sulfate-Reducing, Filamentous Desulfonema limicola and Desulfonema magnum.</title>
        <authorList>
            <person name="Schnaars V."/>
            <person name="Wohlbrand L."/>
            <person name="Scheve S."/>
            <person name="Hinrichs C."/>
            <person name="Reinhardt R."/>
            <person name="Rabus R."/>
        </authorList>
    </citation>
    <scope>NUCLEOTIDE SEQUENCE</scope>
    <source>
        <strain evidence="1">4be13</strain>
    </source>
</reference>